<dbReference type="InterPro" id="IPR050468">
    <property type="entry name" value="Cuticle_Struct_Prot"/>
</dbReference>
<organism evidence="3 4">
    <name type="scientific">Glossina austeni</name>
    <name type="common">Savannah tsetse fly</name>
    <dbReference type="NCBI Taxonomy" id="7395"/>
    <lineage>
        <taxon>Eukaryota</taxon>
        <taxon>Metazoa</taxon>
        <taxon>Ecdysozoa</taxon>
        <taxon>Arthropoda</taxon>
        <taxon>Hexapoda</taxon>
        <taxon>Insecta</taxon>
        <taxon>Pterygota</taxon>
        <taxon>Neoptera</taxon>
        <taxon>Endopterygota</taxon>
        <taxon>Diptera</taxon>
        <taxon>Brachycera</taxon>
        <taxon>Muscomorpha</taxon>
        <taxon>Hippoboscoidea</taxon>
        <taxon>Glossinidae</taxon>
        <taxon>Glossina</taxon>
    </lineage>
</organism>
<dbReference type="PANTHER" id="PTHR10380">
    <property type="entry name" value="CUTICLE PROTEIN"/>
    <property type="match status" value="1"/>
</dbReference>
<dbReference type="AlphaFoldDB" id="A0A1A9VJ79"/>
<keyword evidence="2" id="KW-0732">Signal</keyword>
<feature type="signal peptide" evidence="2">
    <location>
        <begin position="1"/>
        <end position="21"/>
    </location>
</feature>
<evidence type="ECO:0000313" key="3">
    <source>
        <dbReference type="EnsemblMetazoa" id="GAUT039147-PA"/>
    </source>
</evidence>
<feature type="region of interest" description="Disordered" evidence="1">
    <location>
        <begin position="120"/>
        <end position="158"/>
    </location>
</feature>
<evidence type="ECO:0000313" key="4">
    <source>
        <dbReference type="Proteomes" id="UP000078200"/>
    </source>
</evidence>
<reference evidence="3" key="1">
    <citation type="submission" date="2020-05" db="UniProtKB">
        <authorList>
            <consortium name="EnsemblMetazoa"/>
        </authorList>
    </citation>
    <scope>IDENTIFICATION</scope>
    <source>
        <strain evidence="3">TTRI</strain>
    </source>
</reference>
<proteinExistence type="predicted"/>
<sequence>MNFYWILITYFVQIITNVCIAELVGKELSKANSYFYMSPNGDYRYAYRTTTGMESGQSADATNEVKGYYMYYNEGVPFMVKYRAGVQGFQPEIIPLAKLYQKQVINLKATNAEYPLHFSNMRRPTPPPHNTDVESLPYSSESSTAISIPSSSNHHYQSPLTLGEVTELNNLSLSQAVTESESESEPDLQYKRPYSFTYRGEQSSHSESSDNLGNVVGSYSYHDDAGYHDLSYKAGDNIGFVVLGGNLLKASDQYATTKRKRFAQFIGSYSDDSKQHSVAETQPVATSDASVKRSLRKFQRYTRW</sequence>
<protein>
    <submittedName>
        <fullName evidence="3">Uncharacterized protein</fullName>
    </submittedName>
</protein>
<dbReference type="PANTHER" id="PTHR10380:SF224">
    <property type="entry name" value="CUTICULAR PROTEIN 12A"/>
    <property type="match status" value="1"/>
</dbReference>
<dbReference type="GO" id="GO:0008010">
    <property type="term" value="F:structural constituent of chitin-based larval cuticle"/>
    <property type="evidence" value="ECO:0007669"/>
    <property type="project" value="TreeGrafter"/>
</dbReference>
<evidence type="ECO:0000256" key="1">
    <source>
        <dbReference type="SAM" id="MobiDB-lite"/>
    </source>
</evidence>
<dbReference type="InterPro" id="IPR000618">
    <property type="entry name" value="Insect_cuticle"/>
</dbReference>
<dbReference type="EnsemblMetazoa" id="GAUT039147-RA">
    <property type="protein sequence ID" value="GAUT039147-PA"/>
    <property type="gene ID" value="GAUT039147"/>
</dbReference>
<dbReference type="GO" id="GO:0062129">
    <property type="term" value="C:chitin-based extracellular matrix"/>
    <property type="evidence" value="ECO:0007669"/>
    <property type="project" value="TreeGrafter"/>
</dbReference>
<accession>A0A1A9VJ79</accession>
<dbReference type="Pfam" id="PF00379">
    <property type="entry name" value="Chitin_bind_4"/>
    <property type="match status" value="2"/>
</dbReference>
<dbReference type="VEuPathDB" id="VectorBase:GAUT039147"/>
<feature type="compositionally biased region" description="Low complexity" evidence="1">
    <location>
        <begin position="139"/>
        <end position="152"/>
    </location>
</feature>
<keyword evidence="4" id="KW-1185">Reference proteome</keyword>
<dbReference type="Proteomes" id="UP000078200">
    <property type="component" value="Unassembled WGS sequence"/>
</dbReference>
<name>A0A1A9VJ79_GLOAU</name>
<evidence type="ECO:0000256" key="2">
    <source>
        <dbReference type="SAM" id="SignalP"/>
    </source>
</evidence>
<feature type="chain" id="PRO_5017555608" evidence="2">
    <location>
        <begin position="22"/>
        <end position="304"/>
    </location>
</feature>